<sequence>MTQTSNKTEVVISGIAGRFPQSNNVNELRENFLNKVDMITEDNRRWTLDHPHVPKGTGKVSNLEKFDSSFFPCPTYLVPWMDPKCRTLLEHSWEAIMDAGVNPRQLMGKKVAVVVALSIAEEEIACASTALSDRSSPGLVGFSRSHYANYISFCLGFTGLSYTLDTACSSSLSALEHGFRAIRTGHCDAAIIAGAQLVTLPNLHRHFYKAGILSDDCRCKSFDDAANGFARGEASVVVFLQKAEDAKRVYATVANARVNSDGFKEEGMSHPSSKMQAELLRECYAECNLSPSSIKYVEAHGTGTVVGDPIEIRAIDENFCKNSQRSEPLLVGSCKSNLGHCEAASGLVSVIKVVLGMSSGVIFPNLHFKQPRKECTAIVEGRIKVVTDVTPWEGGCIGINAFGFGGSNAHVILQSNNKKKTNKPSTDTIPRLITISARTEEGVQSFFTNLKEKPFDPEYVALLHGIFSHDISGYLHRGYILLDQEMSTDDYPQMIEPFDGTKRPVCFIFSGMGSQWSGMGEALLRLPVFAESVQKCDAVMKPYGVDVYELLTVAEEAKFDQILNSFVAITVIQICLVDVLNSLNIKPNYVVGHSAGESVCAYANGSLNLEQTLLSAYYRGQVSIEIELIHGTMAAVGLGYKDLKDMCPPDIVVGCHNSATSSTISGPTASVEVFMAELEARNIFVKKVRTGNIASHSQYVEPSCPRFQSLLEGIIPNPLPRGESWLSTSIPKEEWNNPSAQLASAEYFTNNLRNPVLFEEILDMIPKDAITIEIAPRGLLQAILKRALPPTVSNCTLTTQDREGNLNFFLESIGQLFNLGLQPDLAKIYPKVEFPVSCGTQSISPLIKWEHSADWLVSTYDFLGMSSAGEQYSILSPEIYPKDSSLHGHVVDGLNLFPATGYIELVWSVFSIMNGKCHTKFPVLFEDLQFSRATIVPKQGAVVFRININIGSGRFEVSEGQTTVASGFVYQSSHAEAIRPDIKFDDDDSEEILKTDDIYTQLKIAGCDYSGSFRSIVSCNYTGSKGHIAWKDDWVAFLDNMLQTSVIGLHSTQLFVPIGIERVFIDPEYHMNAIETSENKEISVHVDKVEKTIVSGGVDIKGVRVASINRRKLARTPIIQEYTYVPFIDENDMHIASALRIICQIVCENHENKRVTITELVRETDEFSTADMMSPVLSEAFENTPAYTADISIITSNDKFKDDPLLDSFHLISPNEMGTLSNLSVAIGHRLLEEDSENDFNSFISKLKPQGFLLSCETRDIEELKLSARAKDLSVILIRRFEDKTFVLLRKQNPTMDQNISVIHVTNQNFDWIERVRNAMKEVSEKDNASSYKIILVGQGETDNGLMGLVKCLRQEPGGEVIRGVLIQDLAAEEFSLDNPFYADHMTKDLALSVLRKNGSWGAYVYFPIVEPTYGEHNHAIAQQLVPADLSSIKWVEGPIKKDSQVMKSENLIRVVYAALNFRDVMFSTGKLGAGSIIQNGKVFQPFIGVEFSGYNAAGEKFAGYSHSSSFTNLYESNPECIFKIPSHWTLEDGATVFVAYATAYYALFVRGNIKKGDRVLIHSGSGAVGQAAIRLALHEECEVFTTVGTPEKRKFIMDNFPQIKDDHIGNSRDTSFRRMVMEQTNGNGVDIVLNSLSEEKLKASFKCLALGGRFLEIGKYDIEKNSYLGMNGFQSDTSFHGVMLDYFLVFTGKKHPEIIQYILKGIESGAVQPLVRTVFDKDNVAEALKYMASGKHIGKVLVKVQEEDYSAEHKIKALPRYHCREERSYLVVGGLGGFGLELVDWLISRGAKTVVISSRSGVKNGYQESKIRKWNELGVRVLVISGKDASKFEDCEFILDAATQLAPIDGIFNLGVVLRDALWENQTAEQFEEVFKCKVHATNNLDTLSRTMCPLLRKFVVFSSVACGIGNAGQTNYGMANAVMERICERRACEGLPAQAIQWGPVGDVGLVSQDASRGAKTAEVLGYAIQGIASCLQELDKLLPLDCTTLSCMILAEKHSVASSSCSAVETVMKIMGLKTLTGISPNTPLAELGLDSMSAVEIKQTLEREHGVFLTVKDLRTLSFDKLQKMSTDGSSRNDHPIVSDSPTDVDDMLSVMAMRDQFLGSDTTDPNVRYELRCLTTKTEKEIFLAPGTAGFASILQTLSSKLKASATGLQLGFETAEIPIGDMASRFVQDIYNKCESKKKFVIAGYSFGSLIALEVTRRLEQMGLQGSLIFIDGSPESKFGTPSIIPNTHTYGYSTPSLLYRRSENRFHSRNMVWPKRSSSVPPREQAPESALGNMDKTPKRSQDGTITMDMSEMTAKYQLAMQQGVKYGSDVFRALKLAEGGFLTPEKEFLIIGIKALKEVLASKSELCTEADIACLESVGDRLSQLLSEVEKRDSPLIGYGFPGAIGSLHQSQINADSSRIFQRSENPSGTNRLISFEDSVDNAMDPLEKFATPTTDVMSPPHGNSSKQGSDMQTVERVGVERGGYARNDQVPESNKRNKSHRDDKSSRNASKESHREKHKISQKGRKKLVYSDSESYDSDSSDEERDYEEEHQNSRSNRKEKNSKSARDTGRHSKHSSHYKKIRDSSHDKHDKRKKLRVYSSESNDSEYYSDDSEDSRYTSDERQRDHGRKSNRLAKKESRKDRKKREQSEESDHSIRNDRRKRREKPRKRSEERDRYERKSRCTLPQTLALIQPFEGDAEDLNRFSVDARYIRDQHKSEPKSNILRAIGSKLKGRASQAFLSQINQYESVGRFLDDLKAQFGTTGGPDSVKAEMRSLRENLQCNNRNKHASQRKMRTVPKMGHPNSRVSVCQLRKSIEKCEAEVTQSVGLHTAMTPMLRDQIVRTPTISRAIIEVEAHIGATTGGQSAITDHMEIGVVGITMGATTVGVVIVGTIIEIRIVITNMEIGITFDLAITMSISPATRGETRSPEIEIEAIDRIMPREQMEQET</sequence>
<organism evidence="1 2">
    <name type="scientific">Eretmocerus hayati</name>
    <dbReference type="NCBI Taxonomy" id="131215"/>
    <lineage>
        <taxon>Eukaryota</taxon>
        <taxon>Metazoa</taxon>
        <taxon>Ecdysozoa</taxon>
        <taxon>Arthropoda</taxon>
        <taxon>Hexapoda</taxon>
        <taxon>Insecta</taxon>
        <taxon>Pterygota</taxon>
        <taxon>Neoptera</taxon>
        <taxon>Endopterygota</taxon>
        <taxon>Hymenoptera</taxon>
        <taxon>Apocrita</taxon>
        <taxon>Proctotrupomorpha</taxon>
        <taxon>Chalcidoidea</taxon>
        <taxon>Aphelinidae</taxon>
        <taxon>Aphelininae</taxon>
        <taxon>Eretmocerus</taxon>
    </lineage>
</organism>
<protein>
    <submittedName>
        <fullName evidence="1">Uncharacterized protein</fullName>
    </submittedName>
</protein>
<gene>
    <name evidence="1" type="ORF">QAD02_016961</name>
</gene>
<dbReference type="EMBL" id="CM056742">
    <property type="protein sequence ID" value="KAJ8681174.1"/>
    <property type="molecule type" value="Genomic_DNA"/>
</dbReference>
<name>A0ACC2PC19_9HYME</name>
<evidence type="ECO:0000313" key="1">
    <source>
        <dbReference type="EMBL" id="KAJ8681174.1"/>
    </source>
</evidence>
<evidence type="ECO:0000313" key="2">
    <source>
        <dbReference type="Proteomes" id="UP001239111"/>
    </source>
</evidence>
<comment type="caution">
    <text evidence="1">The sequence shown here is derived from an EMBL/GenBank/DDBJ whole genome shotgun (WGS) entry which is preliminary data.</text>
</comment>
<keyword evidence="2" id="KW-1185">Reference proteome</keyword>
<accession>A0ACC2PC19</accession>
<proteinExistence type="predicted"/>
<reference evidence="1" key="1">
    <citation type="submission" date="2023-04" db="EMBL/GenBank/DDBJ databases">
        <title>A chromosome-level genome assembly of the parasitoid wasp Eretmocerus hayati.</title>
        <authorList>
            <person name="Zhong Y."/>
            <person name="Liu S."/>
            <person name="Liu Y."/>
        </authorList>
    </citation>
    <scope>NUCLEOTIDE SEQUENCE</scope>
    <source>
        <strain evidence="1">ZJU_SS_LIU_2023</strain>
    </source>
</reference>
<dbReference type="Proteomes" id="UP001239111">
    <property type="component" value="Chromosome 2"/>
</dbReference>